<proteinExistence type="predicted"/>
<keyword evidence="2" id="KW-1185">Reference proteome</keyword>
<protein>
    <submittedName>
        <fullName evidence="3 4">Uncharacterized protein</fullName>
    </submittedName>
</protein>
<accession>A0A0K0ETF5</accession>
<feature type="compositionally biased region" description="Polar residues" evidence="1">
    <location>
        <begin position="18"/>
        <end position="52"/>
    </location>
</feature>
<dbReference type="WBParaSite" id="SSTP_0001273000.1">
    <property type="protein sequence ID" value="SSTP_0001273000.1"/>
    <property type="gene ID" value="SSTP_0001273000"/>
</dbReference>
<dbReference type="Proteomes" id="UP000035681">
    <property type="component" value="Unplaced"/>
</dbReference>
<evidence type="ECO:0000313" key="4">
    <source>
        <dbReference type="WBParaSite" id="TCONS_00002560.p1"/>
    </source>
</evidence>
<evidence type="ECO:0000313" key="3">
    <source>
        <dbReference type="WBParaSite" id="SSTP_0001273000.1"/>
    </source>
</evidence>
<feature type="region of interest" description="Disordered" evidence="1">
    <location>
        <begin position="64"/>
        <end position="84"/>
    </location>
</feature>
<organism evidence="3">
    <name type="scientific">Strongyloides stercoralis</name>
    <name type="common">Threadworm</name>
    <dbReference type="NCBI Taxonomy" id="6248"/>
    <lineage>
        <taxon>Eukaryota</taxon>
        <taxon>Metazoa</taxon>
        <taxon>Ecdysozoa</taxon>
        <taxon>Nematoda</taxon>
        <taxon>Chromadorea</taxon>
        <taxon>Rhabditida</taxon>
        <taxon>Tylenchina</taxon>
        <taxon>Panagrolaimomorpha</taxon>
        <taxon>Strongyloidoidea</taxon>
        <taxon>Strongyloididae</taxon>
        <taxon>Strongyloides</taxon>
    </lineage>
</organism>
<name>A0A0K0ETF5_STRER</name>
<sequence length="211" mass="23858">MDINKKSTIESFSKYFPQKNTPQTNSNEKRSVTQGNDLQKNDSANKQSIVVKNNSKKDLYYNRKLMTNEGTPKRSRPKKDEGKTIALSDDEWENAGNPLGFEKLGTVKGKKKINIFTNLKEKDLEEQIALLGNIDLNELSACDESFNSTKKSIFPPNNNLNFENNQLMNIEDLKTNALPSFIGLLAKTFVENYLKNKSGKILLTICLDNDS</sequence>
<evidence type="ECO:0000313" key="2">
    <source>
        <dbReference type="Proteomes" id="UP000035681"/>
    </source>
</evidence>
<feature type="region of interest" description="Disordered" evidence="1">
    <location>
        <begin position="1"/>
        <end position="52"/>
    </location>
</feature>
<dbReference type="AlphaFoldDB" id="A0A0K0ETF5"/>
<evidence type="ECO:0000256" key="1">
    <source>
        <dbReference type="SAM" id="MobiDB-lite"/>
    </source>
</evidence>
<reference evidence="3" key="1">
    <citation type="submission" date="2015-08" db="UniProtKB">
        <authorList>
            <consortium name="WormBaseParasite"/>
        </authorList>
    </citation>
    <scope>IDENTIFICATION</scope>
</reference>
<dbReference type="WBParaSite" id="TCONS_00002560.p1">
    <property type="protein sequence ID" value="TCONS_00002560.p1"/>
    <property type="gene ID" value="XLOC_002401"/>
</dbReference>